<dbReference type="OrthoDB" id="429841at2759"/>
<keyword evidence="6 10" id="KW-0255">Endonuclease</keyword>
<keyword evidence="3 10" id="KW-0963">Cytoplasm</keyword>
<evidence type="ECO:0000313" key="14">
    <source>
        <dbReference type="Proteomes" id="UP001150925"/>
    </source>
</evidence>
<dbReference type="Pfam" id="PF18826">
    <property type="entry name" value="bVLRF1"/>
    <property type="match status" value="1"/>
</dbReference>
<keyword evidence="7 10" id="KW-0378">Hydrolase</keyword>
<evidence type="ECO:0000256" key="1">
    <source>
        <dbReference type="ARBA" id="ARBA00004496"/>
    </source>
</evidence>
<reference evidence="13" key="1">
    <citation type="submission" date="2022-07" db="EMBL/GenBank/DDBJ databases">
        <title>Phylogenomic reconstructions and comparative analyses of Kickxellomycotina fungi.</title>
        <authorList>
            <person name="Reynolds N.K."/>
            <person name="Stajich J.E."/>
            <person name="Barry K."/>
            <person name="Grigoriev I.V."/>
            <person name="Crous P."/>
            <person name="Smith M.E."/>
        </authorList>
    </citation>
    <scope>NUCLEOTIDE SEQUENCE</scope>
    <source>
        <strain evidence="13">RSA 1196</strain>
    </source>
</reference>
<accession>A0A9W8E5B8</accession>
<evidence type="ECO:0000256" key="8">
    <source>
        <dbReference type="ARBA" id="ARBA00023043"/>
    </source>
</evidence>
<feature type="compositionally biased region" description="Basic and acidic residues" evidence="11">
    <location>
        <begin position="714"/>
        <end position="728"/>
    </location>
</feature>
<sequence length="736" mass="80661">MARKTQLSVFELPARLVSRLSVANFTLQESTVSANVPHLPSSATQGQDALDSTLTCRTCSGLEFCTERQKRAHFKSDLHVFNLKKSIRQSQQGPEQLLSDSLDENSSSGEESGSELREPETGDTVEAETESKLPAKPPSIGAESQESKAQRRRLRAILKTYTDPDQRHNFLGKVVRLGEQLANEPLVWWQDTPGDAVPPLSTSTTKTASALSLPVYYGVYRAIVCPPHHQHSSWSVSSEDSSASSLQVLRDLQRPVTLGHWPYRLWTILMISGGRFAGAVFDNATGKMVVHKTIQRYTTRRKQGGAQSKNDKAKGPANSAGASLRRYNQRALEEDVGHIIEQWQTHIRESSHIFVAIPRAERKAFLKDSALFGPEGSSSRLRNIPFATGRPTQEALEHCYARLTTVQEVHSAETASLGMLQSLAIESPTPTTRNVTLAKSPTIKGQAAFGLTAQQSAQLLRFVKKDQYDKFLVFIRKANININAPLTDQPFATLLHAAAKLGLSIWVTRILEEGGDPTQVLAEPGGSPPYQPFDLCTNDAARLAFSEFRTRRPTQWDWESTRIPITSPKQLKVQREIRQSNVQPAVTRSVDVGRQPVQMKAPPLSTAAVSASTKTADMPRPVQPPPLPQWTTPAPPLPKVTVLPKPKITTPPPPAPCDTSSESAPSTVSSLLQKVAHSIGWGVPQPLSPSMFDQVGTSSVGSDTKQGENNSPKLSDRELRARAAELRHQQSKSSST</sequence>
<feature type="compositionally biased region" description="Low complexity" evidence="11">
    <location>
        <begin position="660"/>
        <end position="669"/>
    </location>
</feature>
<keyword evidence="5" id="KW-0677">Repeat</keyword>
<feature type="compositionally biased region" description="Polar residues" evidence="11">
    <location>
        <begin position="695"/>
        <end position="713"/>
    </location>
</feature>
<feature type="active site" evidence="10">
    <location>
        <position position="307"/>
    </location>
</feature>
<evidence type="ECO:0000256" key="6">
    <source>
        <dbReference type="ARBA" id="ARBA00022759"/>
    </source>
</evidence>
<dbReference type="PANTHER" id="PTHR16036">
    <property type="entry name" value="ANKYRIN REPEAT AND ZINC FINGER DOMAIN-CONTAINING PROTEIN 1"/>
    <property type="match status" value="1"/>
</dbReference>
<dbReference type="Proteomes" id="UP001150925">
    <property type="component" value="Unassembled WGS sequence"/>
</dbReference>
<protein>
    <recommendedName>
        <fullName evidence="12">VLRF1 domain-containing protein</fullName>
    </recommendedName>
</protein>
<dbReference type="GO" id="GO:0016787">
    <property type="term" value="F:hydrolase activity"/>
    <property type="evidence" value="ECO:0007669"/>
    <property type="project" value="UniProtKB-KW"/>
</dbReference>
<keyword evidence="14" id="KW-1185">Reference proteome</keyword>
<feature type="domain" description="VLRF1" evidence="12">
    <location>
        <begin position="262"/>
        <end position="406"/>
    </location>
</feature>
<evidence type="ECO:0000259" key="12">
    <source>
        <dbReference type="PROSITE" id="PS52044"/>
    </source>
</evidence>
<dbReference type="GO" id="GO:0004519">
    <property type="term" value="F:endonuclease activity"/>
    <property type="evidence" value="ECO:0007669"/>
    <property type="project" value="UniProtKB-KW"/>
</dbReference>
<feature type="region of interest" description="Disordered" evidence="11">
    <location>
        <begin position="600"/>
        <end position="669"/>
    </location>
</feature>
<feature type="compositionally biased region" description="Low complexity" evidence="11">
    <location>
        <begin position="639"/>
        <end position="648"/>
    </location>
</feature>
<evidence type="ECO:0000256" key="10">
    <source>
        <dbReference type="PROSITE-ProRule" id="PRU01389"/>
    </source>
</evidence>
<keyword evidence="4 10" id="KW-0540">Nuclease</keyword>
<dbReference type="PANTHER" id="PTHR16036:SF2">
    <property type="entry name" value="TRNA ENDONUCLEASE ANKZF1"/>
    <property type="match status" value="1"/>
</dbReference>
<organism evidence="13 14">
    <name type="scientific">Dispira parvispora</name>
    <dbReference type="NCBI Taxonomy" id="1520584"/>
    <lineage>
        <taxon>Eukaryota</taxon>
        <taxon>Fungi</taxon>
        <taxon>Fungi incertae sedis</taxon>
        <taxon>Zoopagomycota</taxon>
        <taxon>Kickxellomycotina</taxon>
        <taxon>Dimargaritomycetes</taxon>
        <taxon>Dimargaritales</taxon>
        <taxon>Dimargaritaceae</taxon>
        <taxon>Dispira</taxon>
    </lineage>
</organism>
<feature type="compositionally biased region" description="Pro residues" evidence="11">
    <location>
        <begin position="621"/>
        <end position="638"/>
    </location>
</feature>
<dbReference type="GO" id="GO:0036503">
    <property type="term" value="P:ERAD pathway"/>
    <property type="evidence" value="ECO:0007669"/>
    <property type="project" value="TreeGrafter"/>
</dbReference>
<keyword evidence="8" id="KW-0040">ANK repeat</keyword>
<comment type="caution">
    <text evidence="13">The sequence shown here is derived from an EMBL/GenBank/DDBJ whole genome shotgun (WGS) entry which is preliminary data.</text>
</comment>
<comment type="domain">
    <text evidence="10">The VLRF1 domain mediates binding to the 60S ribosomal subunit.</text>
</comment>
<feature type="compositionally biased region" description="Low complexity" evidence="11">
    <location>
        <begin position="605"/>
        <end position="620"/>
    </location>
</feature>
<evidence type="ECO:0000256" key="2">
    <source>
        <dbReference type="ARBA" id="ARBA00009262"/>
    </source>
</evidence>
<evidence type="ECO:0000256" key="9">
    <source>
        <dbReference type="ARBA" id="ARBA00023054"/>
    </source>
</evidence>
<dbReference type="InterPro" id="IPR047139">
    <property type="entry name" value="ANKZ1/VMS1"/>
</dbReference>
<evidence type="ECO:0000256" key="5">
    <source>
        <dbReference type="ARBA" id="ARBA00022737"/>
    </source>
</evidence>
<feature type="region of interest" description="Disordered" evidence="11">
    <location>
        <begin position="681"/>
        <end position="736"/>
    </location>
</feature>
<evidence type="ECO:0000256" key="4">
    <source>
        <dbReference type="ARBA" id="ARBA00022722"/>
    </source>
</evidence>
<evidence type="ECO:0000256" key="11">
    <source>
        <dbReference type="SAM" id="MobiDB-lite"/>
    </source>
</evidence>
<dbReference type="GO" id="GO:0005737">
    <property type="term" value="C:cytoplasm"/>
    <property type="evidence" value="ECO:0007669"/>
    <property type="project" value="UniProtKB-SubCell"/>
</dbReference>
<comment type="similarity">
    <text evidence="2 10">Belongs to the ANKZF1/VMS1 family.</text>
</comment>
<comment type="subcellular location">
    <subcellularLocation>
        <location evidence="1">Cytoplasm</location>
    </subcellularLocation>
</comment>
<dbReference type="PROSITE" id="PS52044">
    <property type="entry name" value="VLRF1"/>
    <property type="match status" value="1"/>
</dbReference>
<evidence type="ECO:0000313" key="13">
    <source>
        <dbReference type="EMBL" id="KAJ1959092.1"/>
    </source>
</evidence>
<evidence type="ECO:0000256" key="3">
    <source>
        <dbReference type="ARBA" id="ARBA00022490"/>
    </source>
</evidence>
<dbReference type="AlphaFoldDB" id="A0A9W8E5B8"/>
<feature type="compositionally biased region" description="Low complexity" evidence="11">
    <location>
        <begin position="97"/>
        <end position="111"/>
    </location>
</feature>
<feature type="region of interest" description="Disordered" evidence="11">
    <location>
        <begin position="89"/>
        <end position="151"/>
    </location>
</feature>
<gene>
    <name evidence="13" type="ORF">IWQ62_004751</name>
</gene>
<keyword evidence="9" id="KW-0175">Coiled coil</keyword>
<dbReference type="EMBL" id="JANBPY010001686">
    <property type="protein sequence ID" value="KAJ1959092.1"/>
    <property type="molecule type" value="Genomic_DNA"/>
</dbReference>
<feature type="region of interest" description="Disordered" evidence="11">
    <location>
        <begin position="297"/>
        <end position="324"/>
    </location>
</feature>
<name>A0A9W8E5B8_9FUNG</name>
<evidence type="ECO:0000256" key="7">
    <source>
        <dbReference type="ARBA" id="ARBA00022801"/>
    </source>
</evidence>
<dbReference type="InterPro" id="IPR041175">
    <property type="entry name" value="VLRF1/Vms1"/>
</dbReference>
<proteinExistence type="inferred from homology"/>